<feature type="region of interest" description="Disordered" evidence="1">
    <location>
        <begin position="109"/>
        <end position="130"/>
    </location>
</feature>
<proteinExistence type="predicted"/>
<feature type="compositionally biased region" description="Acidic residues" evidence="1">
    <location>
        <begin position="120"/>
        <end position="130"/>
    </location>
</feature>
<keyword evidence="3" id="KW-1185">Reference proteome</keyword>
<evidence type="ECO:0008006" key="4">
    <source>
        <dbReference type="Google" id="ProtNLM"/>
    </source>
</evidence>
<name>A0ABQ5MN57_9FLAO</name>
<organism evidence="2 3">
    <name type="scientific">Neptunitalea lumnitzerae</name>
    <dbReference type="NCBI Taxonomy" id="2965509"/>
    <lineage>
        <taxon>Bacteria</taxon>
        <taxon>Pseudomonadati</taxon>
        <taxon>Bacteroidota</taxon>
        <taxon>Flavobacteriia</taxon>
        <taxon>Flavobacteriales</taxon>
        <taxon>Flavobacteriaceae</taxon>
        <taxon>Neptunitalea</taxon>
    </lineage>
</organism>
<reference evidence="2" key="1">
    <citation type="submission" date="2022-07" db="EMBL/GenBank/DDBJ databases">
        <title>Taxonomy of Novel Oxalotrophic and Methylotrophic Bacteria.</title>
        <authorList>
            <person name="Sahin N."/>
            <person name="Tani A."/>
        </authorList>
    </citation>
    <scope>NUCLEOTIDE SEQUENCE</scope>
    <source>
        <strain evidence="2">Y10</strain>
    </source>
</reference>
<dbReference type="SUPFAM" id="SSF160113">
    <property type="entry name" value="YegP-like"/>
    <property type="match status" value="2"/>
</dbReference>
<protein>
    <recommendedName>
        <fullName evidence="4">DUF1508 domain-containing protein</fullName>
    </recommendedName>
</protein>
<dbReference type="Proteomes" id="UP001143543">
    <property type="component" value="Unassembled WGS sequence"/>
</dbReference>
<evidence type="ECO:0000313" key="3">
    <source>
        <dbReference type="Proteomes" id="UP001143543"/>
    </source>
</evidence>
<gene>
    <name evidence="2" type="ORF">Y10_31670</name>
</gene>
<sequence length="130" mass="14912">MSVFLVNKRLNGNYKFVFTNRKGHTVFTSIACKRKEDCESIIDALRAHIDKDEFVFTRKKTPAGKLYFRISKGGLVLATSRKFSTELSMEKGITHLLKYVPAAETLEMPKEEDIFGDTNKEEEESEDKNI</sequence>
<dbReference type="InterPro" id="IPR036913">
    <property type="entry name" value="YegP-like_sf"/>
</dbReference>
<dbReference type="RefSeq" id="WP_281766431.1">
    <property type="nucleotide sequence ID" value="NZ_BRVO01000004.1"/>
</dbReference>
<evidence type="ECO:0000256" key="1">
    <source>
        <dbReference type="SAM" id="MobiDB-lite"/>
    </source>
</evidence>
<evidence type="ECO:0000313" key="2">
    <source>
        <dbReference type="EMBL" id="GLB50799.1"/>
    </source>
</evidence>
<dbReference type="EMBL" id="BRVO01000004">
    <property type="protein sequence ID" value="GLB50799.1"/>
    <property type="molecule type" value="Genomic_DNA"/>
</dbReference>
<comment type="caution">
    <text evidence="2">The sequence shown here is derived from an EMBL/GenBank/DDBJ whole genome shotgun (WGS) entry which is preliminary data.</text>
</comment>
<dbReference type="Gene3D" id="2.30.29.80">
    <property type="match status" value="1"/>
</dbReference>
<accession>A0ABQ5MN57</accession>